<feature type="domain" description="Thiolase C-terminal" evidence="7">
    <location>
        <begin position="262"/>
        <end position="383"/>
    </location>
</feature>
<evidence type="ECO:0000313" key="8">
    <source>
        <dbReference type="EMBL" id="GAB40464.1"/>
    </source>
</evidence>
<dbReference type="Pfam" id="PF02803">
    <property type="entry name" value="Thiolase_C"/>
    <property type="match status" value="1"/>
</dbReference>
<feature type="domain" description="Thiolase N-terminal" evidence="6">
    <location>
        <begin position="7"/>
        <end position="253"/>
    </location>
</feature>
<keyword evidence="2 5" id="KW-0808">Transferase</keyword>
<dbReference type="InterPro" id="IPR020613">
    <property type="entry name" value="Thiolase_CS"/>
</dbReference>
<comment type="caution">
    <text evidence="8">The sequence shown here is derived from an EMBL/GenBank/DDBJ whole genome shotgun (WGS) entry which is preliminary data.</text>
</comment>
<dbReference type="EMBL" id="BAFC01000101">
    <property type="protein sequence ID" value="GAB40464.1"/>
    <property type="molecule type" value="Genomic_DNA"/>
</dbReference>
<proteinExistence type="inferred from homology"/>
<dbReference type="InterPro" id="IPR020617">
    <property type="entry name" value="Thiolase_C"/>
</dbReference>
<reference evidence="8 9" key="1">
    <citation type="submission" date="2012-02" db="EMBL/GenBank/DDBJ databases">
        <title>Whole genome shotgun sequence of Gordonia sputi NBRC 100414.</title>
        <authorList>
            <person name="Yoshida I."/>
            <person name="Hosoyama A."/>
            <person name="Tsuchikane K."/>
            <person name="Katsumata H."/>
            <person name="Yamazaki S."/>
            <person name="Fujita N."/>
        </authorList>
    </citation>
    <scope>NUCLEOTIDE SEQUENCE [LARGE SCALE GENOMIC DNA]</scope>
    <source>
        <strain evidence="8 9">NBRC 100414</strain>
    </source>
</reference>
<dbReference type="NCBIfam" id="NF005865">
    <property type="entry name" value="PRK07801.1"/>
    <property type="match status" value="1"/>
</dbReference>
<dbReference type="NCBIfam" id="TIGR01930">
    <property type="entry name" value="AcCoA-C-Actrans"/>
    <property type="match status" value="1"/>
</dbReference>
<comment type="similarity">
    <text evidence="1 5">Belongs to the thiolase-like superfamily. Thiolase family.</text>
</comment>
<dbReference type="GO" id="GO:0016747">
    <property type="term" value="F:acyltransferase activity, transferring groups other than amino-acyl groups"/>
    <property type="evidence" value="ECO:0007669"/>
    <property type="project" value="InterPro"/>
</dbReference>
<evidence type="ECO:0000259" key="7">
    <source>
        <dbReference type="Pfam" id="PF02803"/>
    </source>
</evidence>
<evidence type="ECO:0000256" key="3">
    <source>
        <dbReference type="ARBA" id="ARBA00023315"/>
    </source>
</evidence>
<dbReference type="SUPFAM" id="SSF53901">
    <property type="entry name" value="Thiolase-like"/>
    <property type="match status" value="2"/>
</dbReference>
<feature type="active site" description="Acyl-thioester intermediate" evidence="4">
    <location>
        <position position="91"/>
    </location>
</feature>
<accession>H5U406</accession>
<organism evidence="8 9">
    <name type="scientific">Gordonia sputi NBRC 100414</name>
    <dbReference type="NCBI Taxonomy" id="1089453"/>
    <lineage>
        <taxon>Bacteria</taxon>
        <taxon>Bacillati</taxon>
        <taxon>Actinomycetota</taxon>
        <taxon>Actinomycetes</taxon>
        <taxon>Mycobacteriales</taxon>
        <taxon>Gordoniaceae</taxon>
        <taxon>Gordonia</taxon>
    </lineage>
</organism>
<name>H5U406_9ACTN</name>
<evidence type="ECO:0000256" key="5">
    <source>
        <dbReference type="RuleBase" id="RU003557"/>
    </source>
</evidence>
<dbReference type="Proteomes" id="UP000005845">
    <property type="component" value="Unassembled WGS sequence"/>
</dbReference>
<evidence type="ECO:0000259" key="6">
    <source>
        <dbReference type="Pfam" id="PF00108"/>
    </source>
</evidence>
<dbReference type="eggNOG" id="COG0183">
    <property type="taxonomic scope" value="Bacteria"/>
</dbReference>
<dbReference type="InterPro" id="IPR002155">
    <property type="entry name" value="Thiolase"/>
</dbReference>
<evidence type="ECO:0000256" key="1">
    <source>
        <dbReference type="ARBA" id="ARBA00010982"/>
    </source>
</evidence>
<protein>
    <submittedName>
        <fullName evidence="8">Putative acetyl-CoA acyltransferase</fullName>
    </submittedName>
</protein>
<dbReference type="InterPro" id="IPR016039">
    <property type="entry name" value="Thiolase-like"/>
</dbReference>
<dbReference type="PROSITE" id="PS00737">
    <property type="entry name" value="THIOLASE_2"/>
    <property type="match status" value="1"/>
</dbReference>
<feature type="active site" description="Proton acceptor" evidence="4">
    <location>
        <position position="340"/>
    </location>
</feature>
<dbReference type="PANTHER" id="PTHR43365:SF1">
    <property type="entry name" value="ACETYL-COA C-ACYLTRANSFERASE"/>
    <property type="match status" value="1"/>
</dbReference>
<evidence type="ECO:0000256" key="2">
    <source>
        <dbReference type="ARBA" id="ARBA00022679"/>
    </source>
</evidence>
<dbReference type="PIRSF" id="PIRSF000429">
    <property type="entry name" value="Ac-CoA_Ac_transf"/>
    <property type="match status" value="1"/>
</dbReference>
<gene>
    <name evidence="8" type="ORF">GOSPT_103_00410</name>
</gene>
<feature type="active site" description="Proton acceptor" evidence="4">
    <location>
        <position position="370"/>
    </location>
</feature>
<keyword evidence="3 5" id="KW-0012">Acyltransferase</keyword>
<evidence type="ECO:0000256" key="4">
    <source>
        <dbReference type="PIRSR" id="PIRSR000429-1"/>
    </source>
</evidence>
<dbReference type="CDD" id="cd00751">
    <property type="entry name" value="thiolase"/>
    <property type="match status" value="1"/>
</dbReference>
<keyword evidence="9" id="KW-1185">Reference proteome</keyword>
<dbReference type="RefSeq" id="WP_005207530.1">
    <property type="nucleotide sequence ID" value="NZ_BAFC01000101.1"/>
</dbReference>
<dbReference type="PANTHER" id="PTHR43365">
    <property type="entry name" value="BLR7806 PROTEIN"/>
    <property type="match status" value="1"/>
</dbReference>
<dbReference type="AlphaFoldDB" id="H5U406"/>
<evidence type="ECO:0000313" key="9">
    <source>
        <dbReference type="Proteomes" id="UP000005845"/>
    </source>
</evidence>
<dbReference type="InterPro" id="IPR020616">
    <property type="entry name" value="Thiolase_N"/>
</dbReference>
<dbReference type="Gene3D" id="3.40.47.10">
    <property type="match status" value="2"/>
</dbReference>
<dbReference type="Pfam" id="PF00108">
    <property type="entry name" value="Thiolase_N"/>
    <property type="match status" value="1"/>
</dbReference>
<sequence>MSTPQAYIVDAIRTPVGKRNGSLAKTHPADMGAHVISALVTRTGIDPAVVDDVVFGCVDAIGPQAGNIARTAWLAAGMPLEVPGTTVDRQCGSSQQAIHFAAQGVMSGTQDVVVVGGVQNMSAIPISQAMIAGQEFGFTTPTAESVGWRERFGDAEISQFVGADLMARKWDISREDMEEWALQSHQRAKAAIAQGRFDGETVALADCVVDECPRETSLEKMAGLAPLADGSRLTAAVASQISDGASAALVVSEKALAEYGLTPRARVHHISVRGDDPVKMLSAPIPATKYALAKSGLSIDDIDVVEINEAFASVVLAWLKETGADPARVNPNGGAIALGHPLGATGAKLFATMLAELERTGGRYGLQTMCEGGGTANVTIIERLG</sequence>